<dbReference type="CDD" id="cd00383">
    <property type="entry name" value="trans_reg_C"/>
    <property type="match status" value="1"/>
</dbReference>
<feature type="domain" description="OmpR/PhoB-type" evidence="11">
    <location>
        <begin position="130"/>
        <end position="229"/>
    </location>
</feature>
<reference evidence="12 13" key="1">
    <citation type="submission" date="2020-10" db="EMBL/GenBank/DDBJ databases">
        <title>Mouse Oral microbiota.</title>
        <authorList>
            <person name="Joseph S."/>
            <person name="Aduse-Opoku J."/>
        </authorList>
    </citation>
    <scope>NUCLEOTIDE SEQUENCE [LARGE SCALE GENOMIC DNA]</scope>
    <source>
        <strain evidence="12 13">19428wE5_W307</strain>
    </source>
</reference>
<dbReference type="SMART" id="SM00448">
    <property type="entry name" value="REC"/>
    <property type="match status" value="1"/>
</dbReference>
<dbReference type="PANTHER" id="PTHR48111:SF2">
    <property type="entry name" value="RESPONSE REGULATOR SAER"/>
    <property type="match status" value="1"/>
</dbReference>
<dbReference type="PANTHER" id="PTHR48111">
    <property type="entry name" value="REGULATOR OF RPOS"/>
    <property type="match status" value="1"/>
</dbReference>
<dbReference type="SMART" id="SM00862">
    <property type="entry name" value="Trans_reg_C"/>
    <property type="match status" value="1"/>
</dbReference>
<evidence type="ECO:0000256" key="6">
    <source>
        <dbReference type="ARBA" id="ARBA00023163"/>
    </source>
</evidence>
<feature type="domain" description="Response regulatory" evidence="10">
    <location>
        <begin position="6"/>
        <end position="119"/>
    </location>
</feature>
<evidence type="ECO:0000259" key="10">
    <source>
        <dbReference type="PROSITE" id="PS50110"/>
    </source>
</evidence>
<accession>A0ABR9Y1G8</accession>
<evidence type="ECO:0000256" key="8">
    <source>
        <dbReference type="PROSITE-ProRule" id="PRU00169"/>
    </source>
</evidence>
<keyword evidence="3" id="KW-0902">Two-component regulatory system</keyword>
<keyword evidence="2" id="KW-0716">Sensory transduction</keyword>
<dbReference type="Pfam" id="PF00486">
    <property type="entry name" value="Trans_reg_C"/>
    <property type="match status" value="1"/>
</dbReference>
<dbReference type="InterPro" id="IPR001867">
    <property type="entry name" value="OmpR/PhoB-type_DNA-bd"/>
</dbReference>
<dbReference type="Gene3D" id="3.40.50.2300">
    <property type="match status" value="1"/>
</dbReference>
<dbReference type="InterPro" id="IPR011006">
    <property type="entry name" value="CheY-like_superfamily"/>
</dbReference>
<evidence type="ECO:0000259" key="11">
    <source>
        <dbReference type="PROSITE" id="PS51755"/>
    </source>
</evidence>
<dbReference type="PROSITE" id="PS50110">
    <property type="entry name" value="RESPONSE_REGULATORY"/>
    <property type="match status" value="1"/>
</dbReference>
<gene>
    <name evidence="12" type="ORF">IR135_09925</name>
</gene>
<organism evidence="12 13">
    <name type="scientific">Jeotgalicoccus nanhaiensis</name>
    <dbReference type="NCBI Taxonomy" id="568603"/>
    <lineage>
        <taxon>Bacteria</taxon>
        <taxon>Bacillati</taxon>
        <taxon>Bacillota</taxon>
        <taxon>Bacilli</taxon>
        <taxon>Bacillales</taxon>
        <taxon>Staphylococcaceae</taxon>
        <taxon>Jeotgalicoccus</taxon>
    </lineage>
</organism>
<keyword evidence="5 9" id="KW-0238">DNA-binding</keyword>
<comment type="caution">
    <text evidence="12">The sequence shown here is derived from an EMBL/GenBank/DDBJ whole genome shotgun (WGS) entry which is preliminary data.</text>
</comment>
<protein>
    <recommendedName>
        <fullName evidence="7">Response regulator SaeR</fullName>
    </recommendedName>
</protein>
<keyword evidence="6" id="KW-0804">Transcription</keyword>
<evidence type="ECO:0000256" key="1">
    <source>
        <dbReference type="ARBA" id="ARBA00022553"/>
    </source>
</evidence>
<dbReference type="InterPro" id="IPR001789">
    <property type="entry name" value="Sig_transdc_resp-reg_receiver"/>
</dbReference>
<evidence type="ECO:0000256" key="9">
    <source>
        <dbReference type="PROSITE-ProRule" id="PRU01091"/>
    </source>
</evidence>
<evidence type="ECO:0000256" key="5">
    <source>
        <dbReference type="ARBA" id="ARBA00023125"/>
    </source>
</evidence>
<dbReference type="Proteomes" id="UP000647980">
    <property type="component" value="Unassembled WGS sequence"/>
</dbReference>
<keyword evidence="13" id="KW-1185">Reference proteome</keyword>
<evidence type="ECO:0000313" key="12">
    <source>
        <dbReference type="EMBL" id="MBF0754569.1"/>
    </source>
</evidence>
<evidence type="ECO:0000256" key="2">
    <source>
        <dbReference type="ARBA" id="ARBA00022606"/>
    </source>
</evidence>
<evidence type="ECO:0000313" key="13">
    <source>
        <dbReference type="Proteomes" id="UP000647980"/>
    </source>
</evidence>
<feature type="modified residue" description="4-aspartylphosphate" evidence="8">
    <location>
        <position position="55"/>
    </location>
</feature>
<dbReference type="SUPFAM" id="SSF52172">
    <property type="entry name" value="CheY-like"/>
    <property type="match status" value="1"/>
</dbReference>
<dbReference type="PROSITE" id="PS51755">
    <property type="entry name" value="OMPR_PHOB"/>
    <property type="match status" value="1"/>
</dbReference>
<evidence type="ECO:0000256" key="7">
    <source>
        <dbReference type="ARBA" id="ARBA00040348"/>
    </source>
</evidence>
<dbReference type="RefSeq" id="WP_135099053.1">
    <property type="nucleotide sequence ID" value="NZ_JADGLW010000008.1"/>
</dbReference>
<evidence type="ECO:0000256" key="4">
    <source>
        <dbReference type="ARBA" id="ARBA00023015"/>
    </source>
</evidence>
<keyword evidence="4" id="KW-0805">Transcription regulation</keyword>
<sequence length="229" mass="26045">MRLKQNVLIIEDDNAINKLLSDIVKENGYIPHSAYSGTEAMLYFNHQHWDLILLDMMLPGMSGEEILKNITAEGTSPVIIISAREEQEVKVSSLKLGADDYITKPFDIEEVSARIGAVMRRFHRSAAVIPDILTHKDIVLDMDAKTVRVNDKKLTLTAREFTILYTLMKNPDKVFSKANIFESVWHEIFQGDDNTVNVHMSNLRNKLASANNKADYIETVWGMGYKMKN</sequence>
<keyword evidence="1 8" id="KW-0597">Phosphoprotein</keyword>
<dbReference type="Gene3D" id="1.10.10.10">
    <property type="entry name" value="Winged helix-like DNA-binding domain superfamily/Winged helix DNA-binding domain"/>
    <property type="match status" value="1"/>
</dbReference>
<proteinExistence type="predicted"/>
<dbReference type="Pfam" id="PF00072">
    <property type="entry name" value="Response_reg"/>
    <property type="match status" value="1"/>
</dbReference>
<feature type="DNA-binding region" description="OmpR/PhoB-type" evidence="9">
    <location>
        <begin position="130"/>
        <end position="229"/>
    </location>
</feature>
<dbReference type="Gene3D" id="6.10.250.690">
    <property type="match status" value="1"/>
</dbReference>
<name>A0ABR9Y1G8_9STAP</name>
<dbReference type="InterPro" id="IPR039420">
    <property type="entry name" value="WalR-like"/>
</dbReference>
<dbReference type="InterPro" id="IPR036388">
    <property type="entry name" value="WH-like_DNA-bd_sf"/>
</dbReference>
<dbReference type="EMBL" id="JADGLW010000008">
    <property type="protein sequence ID" value="MBF0754569.1"/>
    <property type="molecule type" value="Genomic_DNA"/>
</dbReference>
<evidence type="ECO:0000256" key="3">
    <source>
        <dbReference type="ARBA" id="ARBA00023012"/>
    </source>
</evidence>